<evidence type="ECO:0000256" key="3">
    <source>
        <dbReference type="ARBA" id="ARBA00022801"/>
    </source>
</evidence>
<dbReference type="CAZy" id="GH43">
    <property type="family name" value="Glycoside Hydrolase Family 43"/>
</dbReference>
<evidence type="ECO:0000256" key="1">
    <source>
        <dbReference type="ARBA" id="ARBA00009865"/>
    </source>
</evidence>
<dbReference type="PANTHER" id="PTHR43772:SF5">
    <property type="entry name" value="BETA-1,4-XYLOSIDASE (EUROFUNG)"/>
    <property type="match status" value="1"/>
</dbReference>
<accession>Q5BDA3</accession>
<organism evidence="7 8">
    <name type="scientific">Emericella nidulans (strain FGSC A4 / ATCC 38163 / CBS 112.46 / NRRL 194 / M139)</name>
    <name type="common">Aspergillus nidulans</name>
    <dbReference type="NCBI Taxonomy" id="227321"/>
    <lineage>
        <taxon>Eukaryota</taxon>
        <taxon>Fungi</taxon>
        <taxon>Dikarya</taxon>
        <taxon>Ascomycota</taxon>
        <taxon>Pezizomycotina</taxon>
        <taxon>Eurotiomycetes</taxon>
        <taxon>Eurotiomycetidae</taxon>
        <taxon>Eurotiales</taxon>
        <taxon>Aspergillaceae</taxon>
        <taxon>Aspergillus</taxon>
        <taxon>Aspergillus subgen. Nidulantes</taxon>
    </lineage>
</organism>
<evidence type="ECO:0000256" key="5">
    <source>
        <dbReference type="PIRSR" id="PIRSR606710-2"/>
    </source>
</evidence>
<dbReference type="GO" id="GO:0005975">
    <property type="term" value="P:carbohydrate metabolic process"/>
    <property type="evidence" value="ECO:0007669"/>
    <property type="project" value="InterPro"/>
</dbReference>
<dbReference type="InterPro" id="IPR006710">
    <property type="entry name" value="Glyco_hydro_43"/>
</dbReference>
<dbReference type="HOGENOM" id="CLU_009397_4_1_1"/>
<dbReference type="AlphaFoldDB" id="Q5BDA3"/>
<name>Q5BDA3_EMENI</name>
<dbReference type="Pfam" id="PF04616">
    <property type="entry name" value="Glyco_hydro_43"/>
    <property type="match status" value="2"/>
</dbReference>
<feature type="site" description="Important for catalytic activity, responsible for pKa modulation of the active site Glu and correct orientation of both the proton donor and substrate" evidence="5">
    <location>
        <position position="148"/>
    </location>
</feature>
<dbReference type="OMA" id="TEDIPWV"/>
<accession>C8VMF0</accession>
<reference evidence="8" key="1">
    <citation type="journal article" date="2005" name="Nature">
        <title>Sequencing of Aspergillus nidulans and comparative analysis with A. fumigatus and A. oryzae.</title>
        <authorList>
            <person name="Galagan J.E."/>
            <person name="Calvo S.E."/>
            <person name="Cuomo C."/>
            <person name="Ma L.J."/>
            <person name="Wortman J.R."/>
            <person name="Batzoglou S."/>
            <person name="Lee S.I."/>
            <person name="Basturkmen M."/>
            <person name="Spevak C.C."/>
            <person name="Clutterbuck J."/>
            <person name="Kapitonov V."/>
            <person name="Jurka J."/>
            <person name="Scazzocchio C."/>
            <person name="Farman M."/>
            <person name="Butler J."/>
            <person name="Purcell S."/>
            <person name="Harris S."/>
            <person name="Braus G.H."/>
            <person name="Draht O."/>
            <person name="Busch S."/>
            <person name="D'Enfert C."/>
            <person name="Bouchier C."/>
            <person name="Goldman G.H."/>
            <person name="Bell-Pedersen D."/>
            <person name="Griffiths-Jones S."/>
            <person name="Doonan J.H."/>
            <person name="Yu J."/>
            <person name="Vienken K."/>
            <person name="Pain A."/>
            <person name="Freitag M."/>
            <person name="Selker E.U."/>
            <person name="Archer D.B."/>
            <person name="Penalva M.A."/>
            <person name="Oakley B.R."/>
            <person name="Momany M."/>
            <person name="Tanaka T."/>
            <person name="Kumagai T."/>
            <person name="Asai K."/>
            <person name="Machida M."/>
            <person name="Nierman W.C."/>
            <person name="Denning D.W."/>
            <person name="Caddick M."/>
            <person name="Hynes M."/>
            <person name="Paoletti M."/>
            <person name="Fischer R."/>
            <person name="Miller B."/>
            <person name="Dyer P."/>
            <person name="Sachs M.S."/>
            <person name="Osmani S.A."/>
            <person name="Birren B.W."/>
        </authorList>
    </citation>
    <scope>NUCLEOTIDE SEQUENCE [LARGE SCALE GENOMIC DNA]</scope>
    <source>
        <strain evidence="8">FGSC A4 / ATCC 38163 / CBS 112.46 / NRRL 194 / M139</strain>
    </source>
</reference>
<gene>
    <name evidence="7" type="ORF">ANIA_01477</name>
</gene>
<evidence type="ECO:0000256" key="6">
    <source>
        <dbReference type="RuleBase" id="RU361187"/>
    </source>
</evidence>
<dbReference type="RefSeq" id="XP_659081.1">
    <property type="nucleotide sequence ID" value="XM_653989.2"/>
</dbReference>
<dbReference type="InterPro" id="IPR052176">
    <property type="entry name" value="Glycosyl_Hydrlase_43_Enz"/>
</dbReference>
<keyword evidence="8" id="KW-1185">Reference proteome</keyword>
<evidence type="ECO:0000313" key="7">
    <source>
        <dbReference type="EMBL" id="CBF84941.1"/>
    </source>
</evidence>
<dbReference type="eggNOG" id="ENOG502QTYK">
    <property type="taxonomic scope" value="Eukaryota"/>
</dbReference>
<protein>
    <submittedName>
        <fullName evidence="7">Beta-1,4-xylosidase (Eurofung)</fullName>
    </submittedName>
</protein>
<dbReference type="GO" id="GO:0004553">
    <property type="term" value="F:hydrolase activity, hydrolyzing O-glycosyl compounds"/>
    <property type="evidence" value="ECO:0007669"/>
    <property type="project" value="InterPro"/>
</dbReference>
<dbReference type="PANTHER" id="PTHR43772">
    <property type="entry name" value="ENDO-1,4-BETA-XYLANASE"/>
    <property type="match status" value="1"/>
</dbReference>
<comment type="similarity">
    <text evidence="1 6">Belongs to the glycosyl hydrolase 43 family.</text>
</comment>
<dbReference type="CDD" id="cd18619">
    <property type="entry name" value="GH43_CoXyl43_like"/>
    <property type="match status" value="1"/>
</dbReference>
<keyword evidence="2" id="KW-0732">Signal</keyword>
<evidence type="ECO:0000256" key="2">
    <source>
        <dbReference type="ARBA" id="ARBA00022729"/>
    </source>
</evidence>
<dbReference type="InterPro" id="IPR023296">
    <property type="entry name" value="Glyco_hydro_beta-prop_sf"/>
</dbReference>
<proteinExistence type="inferred from homology"/>
<dbReference type="EMBL" id="BN001307">
    <property type="protein sequence ID" value="CBF84941.1"/>
    <property type="molecule type" value="Genomic_DNA"/>
</dbReference>
<keyword evidence="3 6" id="KW-0378">Hydrolase</keyword>
<dbReference type="KEGG" id="ani:ANIA_01477"/>
<evidence type="ECO:0000256" key="4">
    <source>
        <dbReference type="ARBA" id="ARBA00023295"/>
    </source>
</evidence>
<sequence length="404" mass="45200">MPQSNPKPLISHLYTADPSAHVFNQKLYIYPSHDRESSIPFNDNGDQYDMADYHVFSIDTLAPLTSTSTENVKVEVKDHGPVLKTEQVPWASKQLWAPDAAERNGKYYLYFPARDHEGLFRIGVAVGNAPDGPFVAEETWLKGTFSVDPAVFVEDVRDGHEDQDGDGKEAYIYFGGLWGGQLEKWVRSEDGEEGGEGWVYDKDAKEPTGPGAPAREPLVAKLSRSMTELASPVRPLVILDESGQPLAGDDHDRRFFEASWMHKYKGVYYFSYSTGDTHYLVYATGSSPWGPFTYRGRILEPVLGWTTHHSIAEFEGRWWLFYHDCEISGGQSHLRNVKVREIGYKEDGRLGLCKTPSGTSSFMLEFNCPRQTGQGCIDSLLEFAAPRGISESGGATIRIATMNY</sequence>
<dbReference type="VEuPathDB" id="FungiDB:AN1477"/>
<dbReference type="InParanoid" id="Q5BDA3"/>
<dbReference type="GeneID" id="2875218"/>
<evidence type="ECO:0000313" key="8">
    <source>
        <dbReference type="Proteomes" id="UP000000560"/>
    </source>
</evidence>
<dbReference type="SUPFAM" id="SSF75005">
    <property type="entry name" value="Arabinanase/levansucrase/invertase"/>
    <property type="match status" value="1"/>
</dbReference>
<reference evidence="8" key="2">
    <citation type="journal article" date="2009" name="Fungal Genet. Biol.">
        <title>The 2008 update of the Aspergillus nidulans genome annotation: a community effort.</title>
        <authorList>
            <person name="Wortman J.R."/>
            <person name="Gilsenan J.M."/>
            <person name="Joardar V."/>
            <person name="Deegan J."/>
            <person name="Clutterbuck J."/>
            <person name="Andersen M.R."/>
            <person name="Archer D."/>
            <person name="Bencina M."/>
            <person name="Braus G."/>
            <person name="Coutinho P."/>
            <person name="von Dohren H."/>
            <person name="Doonan J."/>
            <person name="Driessen A.J."/>
            <person name="Durek P."/>
            <person name="Espeso E."/>
            <person name="Fekete E."/>
            <person name="Flipphi M."/>
            <person name="Estrada C.G."/>
            <person name="Geysens S."/>
            <person name="Goldman G."/>
            <person name="de Groot P.W."/>
            <person name="Hansen K."/>
            <person name="Harris S.D."/>
            <person name="Heinekamp T."/>
            <person name="Helmstaedt K."/>
            <person name="Henrissat B."/>
            <person name="Hofmann G."/>
            <person name="Homan T."/>
            <person name="Horio T."/>
            <person name="Horiuchi H."/>
            <person name="James S."/>
            <person name="Jones M."/>
            <person name="Karaffa L."/>
            <person name="Karanyi Z."/>
            <person name="Kato M."/>
            <person name="Keller N."/>
            <person name="Kelly D.E."/>
            <person name="Kiel J.A."/>
            <person name="Kim J.M."/>
            <person name="van der Klei I.J."/>
            <person name="Klis F.M."/>
            <person name="Kovalchuk A."/>
            <person name="Krasevec N."/>
            <person name="Kubicek C.P."/>
            <person name="Liu B."/>
            <person name="Maccabe A."/>
            <person name="Meyer V."/>
            <person name="Mirabito P."/>
            <person name="Miskei M."/>
            <person name="Mos M."/>
            <person name="Mullins J."/>
            <person name="Nelson D.R."/>
            <person name="Nielsen J."/>
            <person name="Oakley B.R."/>
            <person name="Osmani S.A."/>
            <person name="Pakula T."/>
            <person name="Paszewski A."/>
            <person name="Paulsen I."/>
            <person name="Pilsyk S."/>
            <person name="Pocsi I."/>
            <person name="Punt P.J."/>
            <person name="Ram A.F."/>
            <person name="Ren Q."/>
            <person name="Robellet X."/>
            <person name="Robson G."/>
            <person name="Seiboth B."/>
            <person name="van Solingen P."/>
            <person name="Specht T."/>
            <person name="Sun J."/>
            <person name="Taheri-Talesh N."/>
            <person name="Takeshita N."/>
            <person name="Ussery D."/>
            <person name="vanKuyk P.A."/>
            <person name="Visser H."/>
            <person name="van de Vondervoort P.J."/>
            <person name="de Vries R.P."/>
            <person name="Walton J."/>
            <person name="Xiang X."/>
            <person name="Xiong Y."/>
            <person name="Zeng A.P."/>
            <person name="Brandt B.W."/>
            <person name="Cornell M.J."/>
            <person name="van den Hondel C.A."/>
            <person name="Visser J."/>
            <person name="Oliver S.G."/>
            <person name="Turner G."/>
        </authorList>
    </citation>
    <scope>GENOME REANNOTATION</scope>
    <source>
        <strain evidence="8">FGSC A4 / ATCC 38163 / CBS 112.46 / NRRL 194 / M139</strain>
    </source>
</reference>
<dbReference type="Proteomes" id="UP000000560">
    <property type="component" value="Chromosome VII"/>
</dbReference>
<keyword evidence="4 6" id="KW-0326">Glycosidase</keyword>
<dbReference type="OrthoDB" id="5211809at2759"/>
<dbReference type="Gene3D" id="2.115.10.20">
    <property type="entry name" value="Glycosyl hydrolase domain, family 43"/>
    <property type="match status" value="1"/>
</dbReference>